<keyword evidence="1" id="KW-1133">Transmembrane helix</keyword>
<dbReference type="NCBIfam" id="NF038220">
    <property type="entry name" value="IcmT_TraK"/>
    <property type="match status" value="1"/>
</dbReference>
<proteinExistence type="predicted"/>
<dbReference type="EMBL" id="JABEQJ010000022">
    <property type="protein sequence ID" value="MBB2161578.1"/>
    <property type="molecule type" value="Genomic_DNA"/>
</dbReference>
<dbReference type="AlphaFoldDB" id="A0A7W4NS08"/>
<sequence length="86" mass="10192">MRAYWRYTAEPLTFFIVDARALIFLLIPIITWDKWLTIISGVLVLVFSGLAFFNITPVVFGRILRVWVVGPVRTHIPSYRRRHYVR</sequence>
<evidence type="ECO:0000313" key="2">
    <source>
        <dbReference type="EMBL" id="MBB2161578.1"/>
    </source>
</evidence>
<gene>
    <name evidence="2" type="ORF">HLH48_15600</name>
</gene>
<feature type="transmembrane region" description="Helical" evidence="1">
    <location>
        <begin position="38"/>
        <end position="60"/>
    </location>
</feature>
<organism evidence="2 3">
    <name type="scientific">Gluconacetobacter sacchari</name>
    <dbReference type="NCBI Taxonomy" id="92759"/>
    <lineage>
        <taxon>Bacteria</taxon>
        <taxon>Pseudomonadati</taxon>
        <taxon>Pseudomonadota</taxon>
        <taxon>Alphaproteobacteria</taxon>
        <taxon>Acetobacterales</taxon>
        <taxon>Acetobacteraceae</taxon>
        <taxon>Gluconacetobacter</taxon>
    </lineage>
</organism>
<protein>
    <submittedName>
        <fullName evidence="2">Type IV secretion protein IcmT</fullName>
    </submittedName>
</protein>
<accession>A0A7W4NS08</accession>
<dbReference type="Proteomes" id="UP000589085">
    <property type="component" value="Unassembled WGS sequence"/>
</dbReference>
<keyword evidence="1" id="KW-0472">Membrane</keyword>
<dbReference type="InterPro" id="IPR047756">
    <property type="entry name" value="IcmT-like"/>
</dbReference>
<dbReference type="RefSeq" id="WP_182998409.1">
    <property type="nucleotide sequence ID" value="NZ_JABEQJ010000022.1"/>
</dbReference>
<evidence type="ECO:0000256" key="1">
    <source>
        <dbReference type="SAM" id="Phobius"/>
    </source>
</evidence>
<name>A0A7W4NS08_9PROT</name>
<keyword evidence="1" id="KW-0812">Transmembrane</keyword>
<feature type="transmembrane region" description="Helical" evidence="1">
    <location>
        <begin position="12"/>
        <end position="32"/>
    </location>
</feature>
<comment type="caution">
    <text evidence="2">The sequence shown here is derived from an EMBL/GenBank/DDBJ whole genome shotgun (WGS) entry which is preliminary data.</text>
</comment>
<evidence type="ECO:0000313" key="3">
    <source>
        <dbReference type="Proteomes" id="UP000589085"/>
    </source>
</evidence>
<reference evidence="2 3" key="1">
    <citation type="submission" date="2020-04" db="EMBL/GenBank/DDBJ databases">
        <title>Description of novel Gluconacetobacter.</title>
        <authorList>
            <person name="Sombolestani A."/>
        </authorList>
    </citation>
    <scope>NUCLEOTIDE SEQUENCE [LARGE SCALE GENOMIC DNA]</scope>
    <source>
        <strain evidence="2 3">LMG 19747</strain>
    </source>
</reference>